<dbReference type="Proteomes" id="UP000053424">
    <property type="component" value="Unassembled WGS sequence"/>
</dbReference>
<accession>A0A0C3CM29</accession>
<name>A0A0C3CM29_HEBCY</name>
<proteinExistence type="predicted"/>
<keyword evidence="2" id="KW-1185">Reference proteome</keyword>
<evidence type="ECO:0000313" key="1">
    <source>
        <dbReference type="EMBL" id="KIM45144.1"/>
    </source>
</evidence>
<gene>
    <name evidence="1" type="ORF">M413DRAFT_332312</name>
</gene>
<sequence length="63" mass="7120">MSCSRWRMSPVMVVAQGNFGKAKQLHSKSREQYGQWVVCGKMGRCAVEYGRSYSENVLKACKS</sequence>
<dbReference type="EMBL" id="KN831772">
    <property type="protein sequence ID" value="KIM45144.1"/>
    <property type="molecule type" value="Genomic_DNA"/>
</dbReference>
<organism evidence="1 2">
    <name type="scientific">Hebeloma cylindrosporum</name>
    <dbReference type="NCBI Taxonomy" id="76867"/>
    <lineage>
        <taxon>Eukaryota</taxon>
        <taxon>Fungi</taxon>
        <taxon>Dikarya</taxon>
        <taxon>Basidiomycota</taxon>
        <taxon>Agaricomycotina</taxon>
        <taxon>Agaricomycetes</taxon>
        <taxon>Agaricomycetidae</taxon>
        <taxon>Agaricales</taxon>
        <taxon>Agaricineae</taxon>
        <taxon>Hymenogastraceae</taxon>
        <taxon>Hebeloma</taxon>
    </lineage>
</organism>
<evidence type="ECO:0000313" key="2">
    <source>
        <dbReference type="Proteomes" id="UP000053424"/>
    </source>
</evidence>
<dbReference type="HOGENOM" id="CLU_2886044_0_0_1"/>
<reference evidence="1 2" key="1">
    <citation type="submission" date="2014-04" db="EMBL/GenBank/DDBJ databases">
        <authorList>
            <consortium name="DOE Joint Genome Institute"/>
            <person name="Kuo A."/>
            <person name="Gay G."/>
            <person name="Dore J."/>
            <person name="Kohler A."/>
            <person name="Nagy L.G."/>
            <person name="Floudas D."/>
            <person name="Copeland A."/>
            <person name="Barry K.W."/>
            <person name="Cichocki N."/>
            <person name="Veneault-Fourrey C."/>
            <person name="LaButti K."/>
            <person name="Lindquist E.A."/>
            <person name="Lipzen A."/>
            <person name="Lundell T."/>
            <person name="Morin E."/>
            <person name="Murat C."/>
            <person name="Sun H."/>
            <person name="Tunlid A."/>
            <person name="Henrissat B."/>
            <person name="Grigoriev I.V."/>
            <person name="Hibbett D.S."/>
            <person name="Martin F."/>
            <person name="Nordberg H.P."/>
            <person name="Cantor M.N."/>
            <person name="Hua S.X."/>
        </authorList>
    </citation>
    <scope>NUCLEOTIDE SEQUENCE [LARGE SCALE GENOMIC DNA]</scope>
    <source>
        <strain evidence="2">h7</strain>
    </source>
</reference>
<protein>
    <submittedName>
        <fullName evidence="1">Uncharacterized protein</fullName>
    </submittedName>
</protein>
<reference evidence="2" key="2">
    <citation type="submission" date="2015-01" db="EMBL/GenBank/DDBJ databases">
        <title>Evolutionary Origins and Diversification of the Mycorrhizal Mutualists.</title>
        <authorList>
            <consortium name="DOE Joint Genome Institute"/>
            <consortium name="Mycorrhizal Genomics Consortium"/>
            <person name="Kohler A."/>
            <person name="Kuo A."/>
            <person name="Nagy L.G."/>
            <person name="Floudas D."/>
            <person name="Copeland A."/>
            <person name="Barry K.W."/>
            <person name="Cichocki N."/>
            <person name="Veneault-Fourrey C."/>
            <person name="LaButti K."/>
            <person name="Lindquist E.A."/>
            <person name="Lipzen A."/>
            <person name="Lundell T."/>
            <person name="Morin E."/>
            <person name="Murat C."/>
            <person name="Riley R."/>
            <person name="Ohm R."/>
            <person name="Sun H."/>
            <person name="Tunlid A."/>
            <person name="Henrissat B."/>
            <person name="Grigoriev I.V."/>
            <person name="Hibbett D.S."/>
            <person name="Martin F."/>
        </authorList>
    </citation>
    <scope>NUCLEOTIDE SEQUENCE [LARGE SCALE GENOMIC DNA]</scope>
    <source>
        <strain evidence="2">h7</strain>
    </source>
</reference>
<dbReference type="AlphaFoldDB" id="A0A0C3CM29"/>